<comment type="caution">
    <text evidence="1">The sequence shown here is derived from an EMBL/GenBank/DDBJ whole genome shotgun (WGS) entry which is preliminary data.</text>
</comment>
<sequence length="69" mass="8107">MEKLMNPVDFIEHLTYILQENEHIHLSTKSLYDIEQTIKGAVISATSGQKEVIQRMRQQYFDLKKQANN</sequence>
<dbReference type="PATRIC" id="fig|284581.3.peg.2220"/>
<name>A0A0M0L5E0_9BACI</name>
<dbReference type="AlphaFoldDB" id="A0A0M0L5E0"/>
<protein>
    <submittedName>
        <fullName evidence="1">Uncharacterized protein</fullName>
    </submittedName>
</protein>
<keyword evidence="2" id="KW-1185">Reference proteome</keyword>
<accession>A0A0M0L5E0</accession>
<reference evidence="2" key="1">
    <citation type="submission" date="2015-08" db="EMBL/GenBank/DDBJ databases">
        <title>Fjat-14210 dsm16467.</title>
        <authorList>
            <person name="Liu B."/>
            <person name="Wang J."/>
            <person name="Zhu Y."/>
            <person name="Liu G."/>
            <person name="Chen Q."/>
            <person name="Chen Z."/>
            <person name="Lan J."/>
            <person name="Che J."/>
            <person name="Ge C."/>
            <person name="Shi H."/>
            <person name="Pan Z."/>
            <person name="Liu X."/>
        </authorList>
    </citation>
    <scope>NUCLEOTIDE SEQUENCE [LARGE SCALE GENOMIC DNA]</scope>
    <source>
        <strain evidence="2">DSM 16467</strain>
    </source>
</reference>
<proteinExistence type="predicted"/>
<gene>
    <name evidence="1" type="ORF">AMD01_10625</name>
</gene>
<organism evidence="1 2">
    <name type="scientific">Priestia koreensis</name>
    <dbReference type="NCBI Taxonomy" id="284581"/>
    <lineage>
        <taxon>Bacteria</taxon>
        <taxon>Bacillati</taxon>
        <taxon>Bacillota</taxon>
        <taxon>Bacilli</taxon>
        <taxon>Bacillales</taxon>
        <taxon>Bacillaceae</taxon>
        <taxon>Priestia</taxon>
    </lineage>
</organism>
<evidence type="ECO:0000313" key="2">
    <source>
        <dbReference type="Proteomes" id="UP000037558"/>
    </source>
</evidence>
<dbReference type="Proteomes" id="UP000037558">
    <property type="component" value="Unassembled WGS sequence"/>
</dbReference>
<dbReference type="EMBL" id="LILC01000013">
    <property type="protein sequence ID" value="KOO46295.1"/>
    <property type="molecule type" value="Genomic_DNA"/>
</dbReference>
<dbReference type="RefSeq" id="WP_053401372.1">
    <property type="nucleotide sequence ID" value="NZ_JAUKEN010000001.1"/>
</dbReference>
<evidence type="ECO:0000313" key="1">
    <source>
        <dbReference type="EMBL" id="KOO46295.1"/>
    </source>
</evidence>